<sequence>MKTVWIVLLLVAALPFSWVAESGLRKRLLSELLRLQKAGRQKQYFQLLNGPISLICLPAKTRRLLSLDYYLAYGNEDKIKQMVNLLIAKYKKLDSQQAVIIRLMRCYIFFLDKKSSKEADKLANYLLKNCHLKEVQDEVNELYQVYLAPDKKLLDQLKQQLSIASGPQQQLIIYQRLAKATEILGLRKQEQTYVMQMRKLAHQTIKMEEF</sequence>
<organism evidence="1 2">
    <name type="scientific">Lactobacillus panisapium</name>
    <dbReference type="NCBI Taxonomy" id="2012495"/>
    <lineage>
        <taxon>Bacteria</taxon>
        <taxon>Bacillati</taxon>
        <taxon>Bacillota</taxon>
        <taxon>Bacilli</taxon>
        <taxon>Lactobacillales</taxon>
        <taxon>Lactobacillaceae</taxon>
        <taxon>Lactobacillus</taxon>
    </lineage>
</organism>
<accession>A0ABX8W6P9</accession>
<gene>
    <name evidence="1" type="ORF">GYM71_08515</name>
</gene>
<dbReference type="RefSeq" id="WP_220220146.1">
    <property type="nucleotide sequence ID" value="NZ_CP048268.1"/>
</dbReference>
<evidence type="ECO:0000313" key="2">
    <source>
        <dbReference type="Proteomes" id="UP000826550"/>
    </source>
</evidence>
<dbReference type="Proteomes" id="UP000826550">
    <property type="component" value="Chromosome"/>
</dbReference>
<keyword evidence="2" id="KW-1185">Reference proteome</keyword>
<protein>
    <submittedName>
        <fullName evidence="1">Uncharacterized protein</fullName>
    </submittedName>
</protein>
<evidence type="ECO:0000313" key="1">
    <source>
        <dbReference type="EMBL" id="QYN53455.1"/>
    </source>
</evidence>
<name>A0ABX8W6P9_9LACO</name>
<dbReference type="EMBL" id="CP048268">
    <property type="protein sequence ID" value="QYN53455.1"/>
    <property type="molecule type" value="Genomic_DNA"/>
</dbReference>
<reference evidence="1 2" key="1">
    <citation type="submission" date="2020-01" db="EMBL/GenBank/DDBJ databases">
        <title>Vast differences in strain-level diversity in the gut microbiota of two closely related honey bee species.</title>
        <authorList>
            <person name="Ellegaard K.M."/>
            <person name="Suenami S."/>
            <person name="Miyazaki R."/>
            <person name="Engel P."/>
        </authorList>
    </citation>
    <scope>NUCLEOTIDE SEQUENCE [LARGE SCALE GENOMIC DNA]</scope>
    <source>
        <strain evidence="1 2">ESL0416</strain>
    </source>
</reference>
<proteinExistence type="predicted"/>